<dbReference type="EMBL" id="OW240912">
    <property type="protein sequence ID" value="CAH2222980.1"/>
    <property type="molecule type" value="Genomic_DNA"/>
</dbReference>
<keyword evidence="8 11" id="KW-0067">ATP-binding</keyword>
<dbReference type="InterPro" id="IPR050108">
    <property type="entry name" value="CDK"/>
</dbReference>
<dbReference type="PROSITE" id="PS50011">
    <property type="entry name" value="PROTEIN_KINASE_DOM"/>
    <property type="match status" value="1"/>
</dbReference>
<protein>
    <recommendedName>
        <fullName evidence="3">mitogen-activated protein kinase</fullName>
        <ecNumber evidence="3">2.7.11.24</ecNumber>
    </recommendedName>
</protein>
<dbReference type="Pfam" id="PF00069">
    <property type="entry name" value="Pkinase"/>
    <property type="match status" value="1"/>
</dbReference>
<name>A0AAD1VPS9_PELCU</name>
<organism evidence="14 15">
    <name type="scientific">Pelobates cultripes</name>
    <name type="common">Western spadefoot toad</name>
    <dbReference type="NCBI Taxonomy" id="61616"/>
    <lineage>
        <taxon>Eukaryota</taxon>
        <taxon>Metazoa</taxon>
        <taxon>Chordata</taxon>
        <taxon>Craniata</taxon>
        <taxon>Vertebrata</taxon>
        <taxon>Euteleostomi</taxon>
        <taxon>Amphibia</taxon>
        <taxon>Batrachia</taxon>
        <taxon>Anura</taxon>
        <taxon>Pelobatoidea</taxon>
        <taxon>Pelobatidae</taxon>
        <taxon>Pelobates</taxon>
    </lineage>
</organism>
<evidence type="ECO:0000256" key="3">
    <source>
        <dbReference type="ARBA" id="ARBA00012411"/>
    </source>
</evidence>
<dbReference type="Gene3D" id="3.30.200.20">
    <property type="entry name" value="Phosphorylase Kinase, domain 1"/>
    <property type="match status" value="1"/>
</dbReference>
<sequence>MDIPELNNMKKIEILALVGEGSYGMVFKGRNSETKEIVALKKFKDSKDLGEALLELQMLRSLKHENIIELKEAFRSKGELYIILEYIEKSMIDVLQQMPNGVPADKINNYSYQLIKAIDWCHKNSIVHRDLKPDNVLISENDTIKLCDFGLARKMSEISNVQNSYVATRWYRSPEIIVGAPYGKAADMWSVGCIIGELSDGKTLFPGKSHSDQLLAIQNILGPLPTEQQIIFHKNPFFYGTSFPAVSSSISLENRYQGVISSTLFDLLKNLLELRPSERCLSEECLKHPVFCLQRLLGQLDRTVSRQSN</sequence>
<evidence type="ECO:0000256" key="9">
    <source>
        <dbReference type="ARBA" id="ARBA00047592"/>
    </source>
</evidence>
<comment type="catalytic activity">
    <reaction evidence="9">
        <text>L-threonyl-[protein] + ATP = O-phospho-L-threonyl-[protein] + ADP + H(+)</text>
        <dbReference type="Rhea" id="RHEA:46608"/>
        <dbReference type="Rhea" id="RHEA-COMP:11060"/>
        <dbReference type="Rhea" id="RHEA-COMP:11605"/>
        <dbReference type="ChEBI" id="CHEBI:15378"/>
        <dbReference type="ChEBI" id="CHEBI:30013"/>
        <dbReference type="ChEBI" id="CHEBI:30616"/>
        <dbReference type="ChEBI" id="CHEBI:61977"/>
        <dbReference type="ChEBI" id="CHEBI:456216"/>
        <dbReference type="EC" id="2.7.11.24"/>
    </reaction>
</comment>
<dbReference type="GO" id="GO:0045773">
    <property type="term" value="P:positive regulation of axon extension"/>
    <property type="evidence" value="ECO:0007669"/>
    <property type="project" value="TreeGrafter"/>
</dbReference>
<dbReference type="InterPro" id="IPR008271">
    <property type="entry name" value="Ser/Thr_kinase_AS"/>
</dbReference>
<dbReference type="PROSITE" id="PS00107">
    <property type="entry name" value="PROTEIN_KINASE_ATP"/>
    <property type="match status" value="1"/>
</dbReference>
<dbReference type="PANTHER" id="PTHR24056:SF111">
    <property type="entry name" value="CYCLIN-DEPENDENT KINASE-LIKE 5"/>
    <property type="match status" value="1"/>
</dbReference>
<feature type="binding site" evidence="11">
    <location>
        <position position="41"/>
    </location>
    <ligand>
        <name>ATP</name>
        <dbReference type="ChEBI" id="CHEBI:30616"/>
    </ligand>
</feature>
<comment type="similarity">
    <text evidence="2">Belongs to the protein kinase superfamily. CMGC Ser/Thr protein kinase family. MAP kinase subfamily.</text>
</comment>
<evidence type="ECO:0000256" key="1">
    <source>
        <dbReference type="ARBA" id="ARBA00006485"/>
    </source>
</evidence>
<dbReference type="PROSITE" id="PS00108">
    <property type="entry name" value="PROTEIN_KINASE_ST"/>
    <property type="match status" value="1"/>
</dbReference>
<evidence type="ECO:0000256" key="6">
    <source>
        <dbReference type="ARBA" id="ARBA00022741"/>
    </source>
</evidence>
<dbReference type="GO" id="GO:0050773">
    <property type="term" value="P:regulation of dendrite development"/>
    <property type="evidence" value="ECO:0007669"/>
    <property type="project" value="TreeGrafter"/>
</dbReference>
<evidence type="ECO:0000256" key="11">
    <source>
        <dbReference type="PROSITE-ProRule" id="PRU10141"/>
    </source>
</evidence>
<evidence type="ECO:0000256" key="5">
    <source>
        <dbReference type="ARBA" id="ARBA00022679"/>
    </source>
</evidence>
<dbReference type="InterPro" id="IPR017441">
    <property type="entry name" value="Protein_kinase_ATP_BS"/>
</dbReference>
<dbReference type="EC" id="2.7.11.24" evidence="3"/>
<keyword evidence="5" id="KW-0808">Transferase</keyword>
<dbReference type="GO" id="GO:0032839">
    <property type="term" value="C:dendrite cytoplasm"/>
    <property type="evidence" value="ECO:0007669"/>
    <property type="project" value="TreeGrafter"/>
</dbReference>
<evidence type="ECO:0000256" key="12">
    <source>
        <dbReference type="RuleBase" id="RU000304"/>
    </source>
</evidence>
<accession>A0AAD1VPS9</accession>
<evidence type="ECO:0000313" key="14">
    <source>
        <dbReference type="EMBL" id="CAH2222980.1"/>
    </source>
</evidence>
<dbReference type="InterPro" id="IPR000719">
    <property type="entry name" value="Prot_kinase_dom"/>
</dbReference>
<keyword evidence="7 14" id="KW-0418">Kinase</keyword>
<dbReference type="GO" id="GO:0004707">
    <property type="term" value="F:MAP kinase activity"/>
    <property type="evidence" value="ECO:0007669"/>
    <property type="project" value="UniProtKB-EC"/>
</dbReference>
<dbReference type="Proteomes" id="UP001295444">
    <property type="component" value="Chromosome 01"/>
</dbReference>
<comment type="similarity">
    <text evidence="1">Belongs to the protein kinase superfamily. CMGC Ser/Thr protein kinase family. CDC2/CDKX subfamily.</text>
</comment>
<evidence type="ECO:0000259" key="13">
    <source>
        <dbReference type="PROSITE" id="PS50011"/>
    </source>
</evidence>
<evidence type="ECO:0000256" key="8">
    <source>
        <dbReference type="ARBA" id="ARBA00022840"/>
    </source>
</evidence>
<dbReference type="Gene3D" id="1.10.510.10">
    <property type="entry name" value="Transferase(Phosphotransferase) domain 1"/>
    <property type="match status" value="1"/>
</dbReference>
<gene>
    <name evidence="14" type="ORF">PECUL_23A062041</name>
</gene>
<comment type="catalytic activity">
    <reaction evidence="10">
        <text>L-seryl-[protein] + ATP = O-phospho-L-seryl-[protein] + ADP + H(+)</text>
        <dbReference type="Rhea" id="RHEA:17989"/>
        <dbReference type="Rhea" id="RHEA-COMP:9863"/>
        <dbReference type="Rhea" id="RHEA-COMP:11604"/>
        <dbReference type="ChEBI" id="CHEBI:15378"/>
        <dbReference type="ChEBI" id="CHEBI:29999"/>
        <dbReference type="ChEBI" id="CHEBI:30616"/>
        <dbReference type="ChEBI" id="CHEBI:83421"/>
        <dbReference type="ChEBI" id="CHEBI:456216"/>
        <dbReference type="EC" id="2.7.11.24"/>
    </reaction>
</comment>
<reference evidence="14" key="1">
    <citation type="submission" date="2022-03" db="EMBL/GenBank/DDBJ databases">
        <authorList>
            <person name="Alioto T."/>
            <person name="Alioto T."/>
            <person name="Gomez Garrido J."/>
        </authorList>
    </citation>
    <scope>NUCLEOTIDE SEQUENCE</scope>
</reference>
<keyword evidence="4 12" id="KW-0723">Serine/threonine-protein kinase</keyword>
<evidence type="ECO:0000256" key="10">
    <source>
        <dbReference type="ARBA" id="ARBA00048312"/>
    </source>
</evidence>
<dbReference type="PANTHER" id="PTHR24056">
    <property type="entry name" value="CELL DIVISION PROTEIN KINASE"/>
    <property type="match status" value="1"/>
</dbReference>
<dbReference type="SMART" id="SM00220">
    <property type="entry name" value="S_TKc"/>
    <property type="match status" value="1"/>
</dbReference>
<feature type="domain" description="Protein kinase" evidence="13">
    <location>
        <begin position="12"/>
        <end position="291"/>
    </location>
</feature>
<keyword evidence="15" id="KW-1185">Reference proteome</keyword>
<evidence type="ECO:0000313" key="15">
    <source>
        <dbReference type="Proteomes" id="UP001295444"/>
    </source>
</evidence>
<dbReference type="SUPFAM" id="SSF56112">
    <property type="entry name" value="Protein kinase-like (PK-like)"/>
    <property type="match status" value="1"/>
</dbReference>
<dbReference type="FunFam" id="1.10.510.10:FF:000624">
    <property type="entry name" value="Mitogen-activated protein kinase"/>
    <property type="match status" value="1"/>
</dbReference>
<keyword evidence="6 11" id="KW-0547">Nucleotide-binding</keyword>
<dbReference type="AlphaFoldDB" id="A0AAD1VPS9"/>
<dbReference type="GO" id="GO:0005634">
    <property type="term" value="C:nucleus"/>
    <property type="evidence" value="ECO:0007669"/>
    <property type="project" value="TreeGrafter"/>
</dbReference>
<evidence type="ECO:0000256" key="7">
    <source>
        <dbReference type="ARBA" id="ARBA00022777"/>
    </source>
</evidence>
<dbReference type="GO" id="GO:0005524">
    <property type="term" value="F:ATP binding"/>
    <property type="evidence" value="ECO:0007669"/>
    <property type="project" value="UniProtKB-UniRule"/>
</dbReference>
<evidence type="ECO:0000256" key="4">
    <source>
        <dbReference type="ARBA" id="ARBA00022527"/>
    </source>
</evidence>
<proteinExistence type="inferred from homology"/>
<dbReference type="InterPro" id="IPR011009">
    <property type="entry name" value="Kinase-like_dom_sf"/>
</dbReference>
<evidence type="ECO:0000256" key="2">
    <source>
        <dbReference type="ARBA" id="ARBA00008832"/>
    </source>
</evidence>